<keyword evidence="4" id="KW-1185">Reference proteome</keyword>
<protein>
    <recommendedName>
        <fullName evidence="6">Pectate lyase</fullName>
    </recommendedName>
</protein>
<dbReference type="AlphaFoldDB" id="A0A6A4FG09"/>
<reference evidence="3 4" key="1">
    <citation type="submission" date="2018-08" db="EMBL/GenBank/DDBJ databases">
        <title>Genomic investigation of the strawberry pathogen Phytophthora fragariae indicates pathogenicity is determined by transcriptional variation in three key races.</title>
        <authorList>
            <person name="Adams T.M."/>
            <person name="Armitage A.D."/>
            <person name="Sobczyk M.K."/>
            <person name="Bates H.J."/>
            <person name="Dunwell J.M."/>
            <person name="Nellist C.F."/>
            <person name="Harrison R.J."/>
        </authorList>
    </citation>
    <scope>NUCLEOTIDE SEQUENCE [LARGE SCALE GENOMIC DNA]</scope>
    <source>
        <strain evidence="2 5">SCRP324</strain>
        <strain evidence="3 4">SCRP333</strain>
    </source>
</reference>
<name>A0A6A4FG09_9STRA</name>
<feature type="signal peptide" evidence="1">
    <location>
        <begin position="1"/>
        <end position="17"/>
    </location>
</feature>
<evidence type="ECO:0000313" key="4">
    <source>
        <dbReference type="Proteomes" id="UP000434957"/>
    </source>
</evidence>
<gene>
    <name evidence="2" type="ORF">PR002_g7577</name>
    <name evidence="3" type="ORF">PR003_g9706</name>
</gene>
<dbReference type="Proteomes" id="UP000435112">
    <property type="component" value="Unassembled WGS sequence"/>
</dbReference>
<proteinExistence type="predicted"/>
<evidence type="ECO:0000256" key="1">
    <source>
        <dbReference type="SAM" id="SignalP"/>
    </source>
</evidence>
<evidence type="ECO:0008006" key="6">
    <source>
        <dbReference type="Google" id="ProtNLM"/>
    </source>
</evidence>
<evidence type="ECO:0000313" key="5">
    <source>
        <dbReference type="Proteomes" id="UP000435112"/>
    </source>
</evidence>
<sequence>MTGANVILIIGFAISNAAENGDDWNWFLSKTSEALPCISNLADLFFMSDRDKGITPSVRRVPVGAPFSMCGTHQTECD</sequence>
<accession>A0A6A4FG09</accession>
<comment type="caution">
    <text evidence="3">The sequence shown here is derived from an EMBL/GenBank/DDBJ whole genome shotgun (WGS) entry which is preliminary data.</text>
</comment>
<evidence type="ECO:0000313" key="2">
    <source>
        <dbReference type="EMBL" id="KAE9035435.1"/>
    </source>
</evidence>
<feature type="chain" id="PRO_5036381381" description="Pectate lyase" evidence="1">
    <location>
        <begin position="18"/>
        <end position="78"/>
    </location>
</feature>
<dbReference type="EMBL" id="QXFU01000366">
    <property type="protein sequence ID" value="KAE9035435.1"/>
    <property type="molecule type" value="Genomic_DNA"/>
</dbReference>
<evidence type="ECO:0000313" key="3">
    <source>
        <dbReference type="EMBL" id="KAE9341969.1"/>
    </source>
</evidence>
<dbReference type="Proteomes" id="UP000434957">
    <property type="component" value="Unassembled WGS sequence"/>
</dbReference>
<keyword evidence="1" id="KW-0732">Signal</keyword>
<dbReference type="EMBL" id="QXFT01000510">
    <property type="protein sequence ID" value="KAE9341969.1"/>
    <property type="molecule type" value="Genomic_DNA"/>
</dbReference>
<organism evidence="3 4">
    <name type="scientific">Phytophthora rubi</name>
    <dbReference type="NCBI Taxonomy" id="129364"/>
    <lineage>
        <taxon>Eukaryota</taxon>
        <taxon>Sar</taxon>
        <taxon>Stramenopiles</taxon>
        <taxon>Oomycota</taxon>
        <taxon>Peronosporomycetes</taxon>
        <taxon>Peronosporales</taxon>
        <taxon>Peronosporaceae</taxon>
        <taxon>Phytophthora</taxon>
    </lineage>
</organism>